<dbReference type="SMART" id="SM01011">
    <property type="entry name" value="AMP_N"/>
    <property type="match status" value="1"/>
</dbReference>
<dbReference type="AlphaFoldDB" id="A0A0N4ZVB4"/>
<evidence type="ECO:0000256" key="13">
    <source>
        <dbReference type="ARBA" id="ARBA00044284"/>
    </source>
</evidence>
<comment type="subunit">
    <text evidence="2">Homodimer.</text>
</comment>
<evidence type="ECO:0000256" key="1">
    <source>
        <dbReference type="ARBA" id="ARBA00001936"/>
    </source>
</evidence>
<name>A0A0N4ZVB4_PARTI</name>
<dbReference type="InterPro" id="IPR029149">
    <property type="entry name" value="Creatin/AminoP/Spt16_N"/>
</dbReference>
<evidence type="ECO:0000256" key="15">
    <source>
        <dbReference type="ARBA" id="ARBA00048994"/>
    </source>
</evidence>
<evidence type="ECO:0000256" key="3">
    <source>
        <dbReference type="ARBA" id="ARBA00022670"/>
    </source>
</evidence>
<evidence type="ECO:0000256" key="2">
    <source>
        <dbReference type="ARBA" id="ARBA00011738"/>
    </source>
</evidence>
<dbReference type="SUPFAM" id="SSF53092">
    <property type="entry name" value="Creatinase/prolidase N-terminal domain"/>
    <property type="match status" value="1"/>
</dbReference>
<dbReference type="PANTHER" id="PTHR48480:SF2">
    <property type="entry name" value="PEPTIDASE D"/>
    <property type="match status" value="1"/>
</dbReference>
<dbReference type="Pfam" id="PF00557">
    <property type="entry name" value="Peptidase_M24"/>
    <property type="match status" value="1"/>
</dbReference>
<comment type="similarity">
    <text evidence="9">Belongs to the peptidase M24B family. Eukaryotic-type prolidase subfamily.</text>
</comment>
<evidence type="ECO:0000256" key="5">
    <source>
        <dbReference type="ARBA" id="ARBA00022801"/>
    </source>
</evidence>
<dbReference type="InterPro" id="IPR000994">
    <property type="entry name" value="Pept_M24"/>
</dbReference>
<evidence type="ECO:0000256" key="10">
    <source>
        <dbReference type="ARBA" id="ARBA00044051"/>
    </source>
</evidence>
<keyword evidence="6" id="KW-0224">Dipeptidase</keyword>
<comment type="cofactor">
    <cofactor evidence="1">
        <name>Mn(2+)</name>
        <dbReference type="ChEBI" id="CHEBI:29035"/>
    </cofactor>
</comment>
<evidence type="ECO:0000259" key="17">
    <source>
        <dbReference type="SMART" id="SM01011"/>
    </source>
</evidence>
<keyword evidence="4 16" id="KW-0479">Metal-binding</keyword>
<dbReference type="PROSITE" id="PS00491">
    <property type="entry name" value="PROLINE_PEPTIDASE"/>
    <property type="match status" value="1"/>
</dbReference>
<dbReference type="InterPro" id="IPR007865">
    <property type="entry name" value="Aminopep_P_N"/>
</dbReference>
<comment type="catalytic activity">
    <reaction evidence="15">
        <text>Xaa-L-Pro dipeptide + H2O = an L-alpha-amino acid + L-proline</text>
        <dbReference type="Rhea" id="RHEA:76407"/>
        <dbReference type="ChEBI" id="CHEBI:15377"/>
        <dbReference type="ChEBI" id="CHEBI:59869"/>
        <dbReference type="ChEBI" id="CHEBI:60039"/>
        <dbReference type="ChEBI" id="CHEBI:195196"/>
        <dbReference type="EC" id="3.4.13.9"/>
    </reaction>
</comment>
<keyword evidence="18" id="KW-1185">Reference proteome</keyword>
<evidence type="ECO:0000256" key="12">
    <source>
        <dbReference type="ARBA" id="ARBA00044252"/>
    </source>
</evidence>
<keyword evidence="3" id="KW-0645">Protease</keyword>
<keyword evidence="7" id="KW-0482">Metalloprotease</keyword>
<dbReference type="InterPro" id="IPR001131">
    <property type="entry name" value="Peptidase_M24B_aminopep-P_CS"/>
</dbReference>
<evidence type="ECO:0000256" key="8">
    <source>
        <dbReference type="ARBA" id="ARBA00023211"/>
    </source>
</evidence>
<dbReference type="EC" id="3.4.13.9" evidence="10"/>
<feature type="domain" description="Aminopeptidase P N-terminal" evidence="17">
    <location>
        <begin position="12"/>
        <end position="151"/>
    </location>
</feature>
<dbReference type="InterPro" id="IPR036005">
    <property type="entry name" value="Creatinase/aminopeptidase-like"/>
</dbReference>
<evidence type="ECO:0000256" key="7">
    <source>
        <dbReference type="ARBA" id="ARBA00023049"/>
    </source>
</evidence>
<evidence type="ECO:0000256" key="6">
    <source>
        <dbReference type="ARBA" id="ARBA00022997"/>
    </source>
</evidence>
<evidence type="ECO:0000313" key="18">
    <source>
        <dbReference type="Proteomes" id="UP000038045"/>
    </source>
</evidence>
<dbReference type="Gene3D" id="3.40.350.10">
    <property type="entry name" value="Creatinase/prolidase N-terminal domain"/>
    <property type="match status" value="1"/>
</dbReference>
<dbReference type="GO" id="GO:0006508">
    <property type="term" value="P:proteolysis"/>
    <property type="evidence" value="ECO:0007669"/>
    <property type="project" value="UniProtKB-KW"/>
</dbReference>
<sequence length="479" mass="54529">MSYHMGNNTLKVSVELFKLNRQRLIETLRKVVTEKKNIVLLQGGIEQNRYNTDAADLPFRQESYFFWTFGVRESDCYGVIDIDTGKTMLFTPKLHPDYAIWEGKIHPETWFKEKYEVDEVHFHEGGNISDHLKKWNPSKLLLLTGVNSDSGDTLPPANFIGKEQFKICEKILYPIMSELRVYKTDMELEVMRYACKIACDAHKDVMKNIRPGWYEYQGESLFRHNSYFHGGCRHLAYTCIGASGENSSILHYGHANAPNDRLIKDGDMCLFDMGPEYNCYASDVTSSFPVNGKFTDKQKKIYNAVLAANRTVFENAKPGVNWVDMHLLAESVLLQHLKVIGIVKGEICDMMNVRLGAVFQPHGLGHFLGLDVHDCGGYLGDAKPRSSLPGLKSLRIARTLKERMVVTIEPGCYFIDHVIDQALANPKQAKFLNAEILKEYRGFGGVRIEDDVIIWEKGNENMSILPRTVEEIEAHMGRC</sequence>
<evidence type="ECO:0000256" key="11">
    <source>
        <dbReference type="ARBA" id="ARBA00044141"/>
    </source>
</evidence>
<evidence type="ECO:0000313" key="19">
    <source>
        <dbReference type="WBParaSite" id="PTRK_0001252000.2"/>
    </source>
</evidence>
<dbReference type="Pfam" id="PF05195">
    <property type="entry name" value="AMP_N"/>
    <property type="match status" value="1"/>
</dbReference>
<evidence type="ECO:0000256" key="9">
    <source>
        <dbReference type="ARBA" id="ARBA00043990"/>
    </source>
</evidence>
<evidence type="ECO:0000256" key="14">
    <source>
        <dbReference type="ARBA" id="ARBA00044351"/>
    </source>
</evidence>
<protein>
    <recommendedName>
        <fullName evidence="11">Xaa-Pro dipeptidase</fullName>
        <ecNumber evidence="10">3.4.13.9</ecNumber>
    </recommendedName>
    <alternativeName>
        <fullName evidence="14">Imidodipeptidase</fullName>
    </alternativeName>
    <alternativeName>
        <fullName evidence="12">Peptidase D</fullName>
    </alternativeName>
    <alternativeName>
        <fullName evidence="13">Proline dipeptidase</fullName>
    </alternativeName>
</protein>
<keyword evidence="5" id="KW-0378">Hydrolase</keyword>
<dbReference type="GO" id="GO:0030145">
    <property type="term" value="F:manganese ion binding"/>
    <property type="evidence" value="ECO:0007669"/>
    <property type="project" value="InterPro"/>
</dbReference>
<proteinExistence type="inferred from homology"/>
<dbReference type="Proteomes" id="UP000038045">
    <property type="component" value="Unplaced"/>
</dbReference>
<dbReference type="STRING" id="131310.A0A0N4ZVB4"/>
<dbReference type="GO" id="GO:0070006">
    <property type="term" value="F:metalloaminopeptidase activity"/>
    <property type="evidence" value="ECO:0007669"/>
    <property type="project" value="InterPro"/>
</dbReference>
<organism evidence="18 19">
    <name type="scientific">Parastrongyloides trichosuri</name>
    <name type="common">Possum-specific nematode worm</name>
    <dbReference type="NCBI Taxonomy" id="131310"/>
    <lineage>
        <taxon>Eukaryota</taxon>
        <taxon>Metazoa</taxon>
        <taxon>Ecdysozoa</taxon>
        <taxon>Nematoda</taxon>
        <taxon>Chromadorea</taxon>
        <taxon>Rhabditida</taxon>
        <taxon>Tylenchina</taxon>
        <taxon>Panagrolaimomorpha</taxon>
        <taxon>Strongyloidoidea</taxon>
        <taxon>Strongyloididae</taxon>
        <taxon>Parastrongyloides</taxon>
    </lineage>
</organism>
<evidence type="ECO:0000256" key="4">
    <source>
        <dbReference type="ARBA" id="ARBA00022723"/>
    </source>
</evidence>
<dbReference type="CDD" id="cd01087">
    <property type="entry name" value="Prolidase"/>
    <property type="match status" value="1"/>
</dbReference>
<dbReference type="InterPro" id="IPR052433">
    <property type="entry name" value="X-Pro_dipept-like"/>
</dbReference>
<dbReference type="GO" id="GO:0102009">
    <property type="term" value="F:proline dipeptidase activity"/>
    <property type="evidence" value="ECO:0007669"/>
    <property type="project" value="UniProtKB-EC"/>
</dbReference>
<reference evidence="19" key="1">
    <citation type="submission" date="2017-02" db="UniProtKB">
        <authorList>
            <consortium name="WormBaseParasite"/>
        </authorList>
    </citation>
    <scope>IDENTIFICATION</scope>
</reference>
<keyword evidence="8" id="KW-0464">Manganese</keyword>
<dbReference type="Gene3D" id="3.90.230.10">
    <property type="entry name" value="Creatinase/methionine aminopeptidase superfamily"/>
    <property type="match status" value="1"/>
</dbReference>
<dbReference type="SUPFAM" id="SSF55920">
    <property type="entry name" value="Creatinase/aminopeptidase"/>
    <property type="match status" value="1"/>
</dbReference>
<dbReference type="FunFam" id="3.90.230.10:FF:000002">
    <property type="entry name" value="Xaa-Pro aminopeptidase 3"/>
    <property type="match status" value="1"/>
</dbReference>
<evidence type="ECO:0000256" key="16">
    <source>
        <dbReference type="RuleBase" id="RU000590"/>
    </source>
</evidence>
<dbReference type="PANTHER" id="PTHR48480">
    <property type="match status" value="1"/>
</dbReference>
<accession>A0A0N4ZVB4</accession>
<dbReference type="WBParaSite" id="PTRK_0001252000.2">
    <property type="protein sequence ID" value="PTRK_0001252000.2"/>
    <property type="gene ID" value="PTRK_0001252000"/>
</dbReference>